<keyword evidence="1" id="KW-0472">Membrane</keyword>
<dbReference type="KEGG" id="vg:23462451"/>
<evidence type="ECO:0000313" key="2">
    <source>
        <dbReference type="EMBL" id="AJF97534.1"/>
    </source>
</evidence>
<organism evidence="2 3">
    <name type="scientific">Pandoravirus inopinatum</name>
    <dbReference type="NCBI Taxonomy" id="1605721"/>
    <lineage>
        <taxon>Viruses</taxon>
        <taxon>Pandoravirus</taxon>
    </lineage>
</organism>
<dbReference type="GeneID" id="23462451"/>
<keyword evidence="1" id="KW-0812">Transmembrane</keyword>
<sequence>MRRLSSHLGAPVLRGIVLGVPIGLGGGAIWTYKSTRATSDGHGKHPTRPWDGHGECPIADPFGDGLPRLNEAIAYAQSTDDLPSVLCLYDFMVGHVDSHFVLNTSTVRIHSGGVKEVQCFPLYDAWGIWCDRCADIERAIVRGDRRYTCMHLAYAPPRAVMTFAEKRYGQPIEWVFEFGLDIKQ</sequence>
<dbReference type="RefSeq" id="YP_009119769.1">
    <property type="nucleotide sequence ID" value="NC_026440.1"/>
</dbReference>
<accession>A0A0B5J1V7</accession>
<dbReference type="Proteomes" id="UP000202511">
    <property type="component" value="Segment"/>
</dbReference>
<evidence type="ECO:0000313" key="3">
    <source>
        <dbReference type="Proteomes" id="UP000202511"/>
    </source>
</evidence>
<feature type="transmembrane region" description="Helical" evidence="1">
    <location>
        <begin position="12"/>
        <end position="32"/>
    </location>
</feature>
<proteinExistence type="predicted"/>
<name>A0A0B5J1V7_9VIRU</name>
<reference evidence="2 3" key="1">
    <citation type="journal article" date="2015" name="Parasitol. Res.">
        <title>Viruses in close associations with free-living amoebae.</title>
        <authorList>
            <person name="Scheid P."/>
        </authorList>
    </citation>
    <scope>NUCLEOTIDE SEQUENCE [LARGE SCALE GENOMIC DNA]</scope>
    <source>
        <strain evidence="2">KlaHel</strain>
    </source>
</reference>
<dbReference type="EMBL" id="KP136319">
    <property type="protein sequence ID" value="AJF97534.1"/>
    <property type="molecule type" value="Genomic_DNA"/>
</dbReference>
<evidence type="ECO:0000256" key="1">
    <source>
        <dbReference type="SAM" id="Phobius"/>
    </source>
</evidence>
<protein>
    <submittedName>
        <fullName evidence="2">Uncharacterized protein</fullName>
    </submittedName>
</protein>
<keyword evidence="1" id="KW-1133">Transmembrane helix</keyword>